<dbReference type="GO" id="GO:0006355">
    <property type="term" value="P:regulation of DNA-templated transcription"/>
    <property type="evidence" value="ECO:0007669"/>
    <property type="project" value="InterPro"/>
</dbReference>
<reference evidence="7" key="1">
    <citation type="submission" date="2021-01" db="EMBL/GenBank/DDBJ databases">
        <title>Whole genome shotgun sequence of Virgisporangium ochraceum NBRC 16418.</title>
        <authorList>
            <person name="Komaki H."/>
            <person name="Tamura T."/>
        </authorList>
    </citation>
    <scope>NUCLEOTIDE SEQUENCE</scope>
    <source>
        <strain evidence="7">NBRC 16418</strain>
    </source>
</reference>
<dbReference type="PANTHER" id="PTHR35807">
    <property type="entry name" value="TRANSCRIPTIONAL REGULATOR REDD-RELATED"/>
    <property type="match status" value="1"/>
</dbReference>
<dbReference type="Gene3D" id="1.10.10.10">
    <property type="entry name" value="Winged helix-like DNA-binding domain superfamily/Winged helix DNA-binding domain"/>
    <property type="match status" value="1"/>
</dbReference>
<dbReference type="SMART" id="SM01043">
    <property type="entry name" value="BTAD"/>
    <property type="match status" value="1"/>
</dbReference>
<dbReference type="SUPFAM" id="SSF46894">
    <property type="entry name" value="C-terminal effector domain of the bipartite response regulators"/>
    <property type="match status" value="1"/>
</dbReference>
<evidence type="ECO:0000256" key="1">
    <source>
        <dbReference type="ARBA" id="ARBA00005820"/>
    </source>
</evidence>
<dbReference type="PRINTS" id="PR00364">
    <property type="entry name" value="DISEASERSIST"/>
</dbReference>
<dbReference type="EMBL" id="BOPH01000139">
    <property type="protein sequence ID" value="GIJ74550.1"/>
    <property type="molecule type" value="Genomic_DNA"/>
</dbReference>
<dbReference type="Proteomes" id="UP000635606">
    <property type="component" value="Unassembled WGS sequence"/>
</dbReference>
<dbReference type="CDD" id="cd15831">
    <property type="entry name" value="BTAD"/>
    <property type="match status" value="1"/>
</dbReference>
<comment type="similarity">
    <text evidence="1">Belongs to the AfsR/DnrI/RedD regulatory family.</text>
</comment>
<accession>A0A8J4A639</accession>
<evidence type="ECO:0000313" key="7">
    <source>
        <dbReference type="EMBL" id="GIJ74550.1"/>
    </source>
</evidence>
<dbReference type="Gene3D" id="3.40.50.300">
    <property type="entry name" value="P-loop containing nucleotide triphosphate hydrolases"/>
    <property type="match status" value="1"/>
</dbReference>
<dbReference type="SMART" id="SM00862">
    <property type="entry name" value="Trans_reg_C"/>
    <property type="match status" value="1"/>
</dbReference>
<keyword evidence="2" id="KW-0805">Transcription regulation</keyword>
<feature type="domain" description="OmpR/PhoB-type" evidence="6">
    <location>
        <begin position="1"/>
        <end position="94"/>
    </location>
</feature>
<comment type="caution">
    <text evidence="7">The sequence shown here is derived from an EMBL/GenBank/DDBJ whole genome shotgun (WGS) entry which is preliminary data.</text>
</comment>
<dbReference type="InterPro" id="IPR016032">
    <property type="entry name" value="Sig_transdc_resp-reg_C-effctor"/>
</dbReference>
<evidence type="ECO:0000256" key="4">
    <source>
        <dbReference type="ARBA" id="ARBA00023163"/>
    </source>
</evidence>
<organism evidence="7 8">
    <name type="scientific">Virgisporangium ochraceum</name>
    <dbReference type="NCBI Taxonomy" id="65505"/>
    <lineage>
        <taxon>Bacteria</taxon>
        <taxon>Bacillati</taxon>
        <taxon>Actinomycetota</taxon>
        <taxon>Actinomycetes</taxon>
        <taxon>Micromonosporales</taxon>
        <taxon>Micromonosporaceae</taxon>
        <taxon>Virgisporangium</taxon>
    </lineage>
</organism>
<feature type="DNA-binding region" description="OmpR/PhoB-type" evidence="5">
    <location>
        <begin position="1"/>
        <end position="94"/>
    </location>
</feature>
<keyword evidence="8" id="KW-1185">Reference proteome</keyword>
<dbReference type="Pfam" id="PF00486">
    <property type="entry name" value="Trans_reg_C"/>
    <property type="match status" value="1"/>
</dbReference>
<evidence type="ECO:0000256" key="2">
    <source>
        <dbReference type="ARBA" id="ARBA00023015"/>
    </source>
</evidence>
<proteinExistence type="inferred from homology"/>
<protein>
    <recommendedName>
        <fullName evidence="6">OmpR/PhoB-type domain-containing protein</fullName>
    </recommendedName>
</protein>
<dbReference type="InterPro" id="IPR036388">
    <property type="entry name" value="WH-like_DNA-bd_sf"/>
</dbReference>
<dbReference type="SUPFAM" id="SSF52540">
    <property type="entry name" value="P-loop containing nucleoside triphosphate hydrolases"/>
    <property type="match status" value="1"/>
</dbReference>
<dbReference type="InterPro" id="IPR005158">
    <property type="entry name" value="BTAD"/>
</dbReference>
<evidence type="ECO:0000259" key="6">
    <source>
        <dbReference type="PROSITE" id="PS51755"/>
    </source>
</evidence>
<dbReference type="InterPro" id="IPR027417">
    <property type="entry name" value="P-loop_NTPase"/>
</dbReference>
<dbReference type="InterPro" id="IPR051677">
    <property type="entry name" value="AfsR-DnrI-RedD_regulator"/>
</dbReference>
<dbReference type="AlphaFoldDB" id="A0A8J4A639"/>
<evidence type="ECO:0000313" key="8">
    <source>
        <dbReference type="Proteomes" id="UP000635606"/>
    </source>
</evidence>
<sequence length="565" mass="59827">MIFRVLGPLALARGDDSVVLPPSRVASLLAALLVRPNEVVPVGALQEAIWGDDQPAAARAALQTCAMRLRQLFVRHAIGASSIETVPGGYRFNASAETADLVRFRELAGAADARSRPDQQLVRLEGALALWRGPLLANVPSESLHRDVVPRLTEERLRVLERLCDLKIRLGLAASALVQLWEATRTHLGDERLAELHIEALYRTGRQADALAEYRRVKGFLAEELGVDPGPRLRRLELRILTGESTVEEPETVVVAGESPGIEPPRGFVGRSALVGSVGARLRAGAGVVVLTGLPGVGKTALARRVASVVRDEFPAGQFLLAMHGADGAPAGVDELAGQLARWSRPGSAGRGLLVLDDVADVRQALAVAPLWTPGDAVLLTSRFGLAGVVARFGGTIERVGRFEPAESVTLLNALVGDDRAAAEPDAVSALADLCDHLPLALRIAAARLLTRTADLAASVAWLRENPMGRLALPGDPDMTVQGRFDEAVHRLAPALVSAFLRIGTHDGDALDLSTVADRLQATPDAAEAVLDQLVDASLVDEHAGLFRVPGLLTSYASSSTLTPV</sequence>
<dbReference type="Pfam" id="PF03704">
    <property type="entry name" value="BTAD"/>
    <property type="match status" value="1"/>
</dbReference>
<evidence type="ECO:0000256" key="3">
    <source>
        <dbReference type="ARBA" id="ARBA00023125"/>
    </source>
</evidence>
<dbReference type="RefSeq" id="WP_203934353.1">
    <property type="nucleotide sequence ID" value="NZ_BOPH01000139.1"/>
</dbReference>
<dbReference type="InterPro" id="IPR001867">
    <property type="entry name" value="OmpR/PhoB-type_DNA-bd"/>
</dbReference>
<name>A0A8J4A639_9ACTN</name>
<dbReference type="PANTHER" id="PTHR35807:SF1">
    <property type="entry name" value="TRANSCRIPTIONAL REGULATOR REDD"/>
    <property type="match status" value="1"/>
</dbReference>
<dbReference type="Gene3D" id="1.25.40.10">
    <property type="entry name" value="Tetratricopeptide repeat domain"/>
    <property type="match status" value="1"/>
</dbReference>
<keyword evidence="4" id="KW-0804">Transcription</keyword>
<keyword evidence="3 5" id="KW-0238">DNA-binding</keyword>
<evidence type="ECO:0000256" key="5">
    <source>
        <dbReference type="PROSITE-ProRule" id="PRU01091"/>
    </source>
</evidence>
<dbReference type="PROSITE" id="PS51755">
    <property type="entry name" value="OMPR_PHOB"/>
    <property type="match status" value="1"/>
</dbReference>
<dbReference type="GO" id="GO:0003677">
    <property type="term" value="F:DNA binding"/>
    <property type="evidence" value="ECO:0007669"/>
    <property type="project" value="UniProtKB-UniRule"/>
</dbReference>
<dbReference type="GO" id="GO:0000160">
    <property type="term" value="P:phosphorelay signal transduction system"/>
    <property type="evidence" value="ECO:0007669"/>
    <property type="project" value="InterPro"/>
</dbReference>
<gene>
    <name evidence="7" type="ORF">Voc01_094670</name>
</gene>
<dbReference type="InterPro" id="IPR011990">
    <property type="entry name" value="TPR-like_helical_dom_sf"/>
</dbReference>
<dbReference type="SUPFAM" id="SSF48452">
    <property type="entry name" value="TPR-like"/>
    <property type="match status" value="1"/>
</dbReference>